<comment type="caution">
    <text evidence="1">The sequence shown here is derived from an EMBL/GenBank/DDBJ whole genome shotgun (WGS) entry which is preliminary data.</text>
</comment>
<dbReference type="AlphaFoldDB" id="A0AAP1C5F7"/>
<organism evidence="1 2">
    <name type="scientific">Burkholderia latens</name>
    <dbReference type="NCBI Taxonomy" id="488446"/>
    <lineage>
        <taxon>Bacteria</taxon>
        <taxon>Pseudomonadati</taxon>
        <taxon>Pseudomonadota</taxon>
        <taxon>Betaproteobacteria</taxon>
        <taxon>Burkholderiales</taxon>
        <taxon>Burkholderiaceae</taxon>
        <taxon>Burkholderia</taxon>
        <taxon>Burkholderia cepacia complex</taxon>
    </lineage>
</organism>
<accession>A0AAP1C5F7</accession>
<reference evidence="1 2" key="1">
    <citation type="submission" date="2015-11" db="EMBL/GenBank/DDBJ databases">
        <title>Expanding the genomic diversity of Burkholderia species for the development of highly accurate diagnostics.</title>
        <authorList>
            <person name="Sahl J."/>
            <person name="Keim P."/>
            <person name="Wagner D."/>
        </authorList>
    </citation>
    <scope>NUCLEOTIDE SEQUENCE [LARGE SCALE GENOMIC DNA]</scope>
    <source>
        <strain evidence="1 2">RF32-BP12</strain>
    </source>
</reference>
<evidence type="ECO:0000313" key="2">
    <source>
        <dbReference type="Proteomes" id="UP000056450"/>
    </source>
</evidence>
<gene>
    <name evidence="1" type="ORF">WI41_16085</name>
</gene>
<proteinExistence type="predicted"/>
<dbReference type="Proteomes" id="UP000056450">
    <property type="component" value="Unassembled WGS sequence"/>
</dbReference>
<dbReference type="EMBL" id="LOTQ01000024">
    <property type="protein sequence ID" value="KVA06705.1"/>
    <property type="molecule type" value="Genomic_DNA"/>
</dbReference>
<name>A0AAP1C5F7_9BURK</name>
<protein>
    <submittedName>
        <fullName evidence="1">Preprotein translocase subunit SecA</fullName>
    </submittedName>
</protein>
<evidence type="ECO:0000313" key="1">
    <source>
        <dbReference type="EMBL" id="KVA06705.1"/>
    </source>
</evidence>
<sequence length="74" mass="8197">MLTAHEFATLFLAHRAPDEIQPDREDIASLMERHLIEIRADESGARRLALTPNGLSIVQCMQRHAGRAFGSADA</sequence>